<dbReference type="EMBL" id="OX459955">
    <property type="protein sequence ID" value="CAI9159877.1"/>
    <property type="molecule type" value="Genomic_DNA"/>
</dbReference>
<feature type="region of interest" description="Disordered" evidence="1">
    <location>
        <begin position="36"/>
        <end position="108"/>
    </location>
</feature>
<accession>A0ABN8YEA3</accession>
<feature type="region of interest" description="Disordered" evidence="1">
    <location>
        <begin position="1"/>
        <end position="24"/>
    </location>
</feature>
<feature type="compositionally biased region" description="Low complexity" evidence="1">
    <location>
        <begin position="59"/>
        <end position="72"/>
    </location>
</feature>
<name>A0ABN8YEA3_RANTA</name>
<proteinExistence type="predicted"/>
<feature type="compositionally biased region" description="Gly residues" evidence="1">
    <location>
        <begin position="13"/>
        <end position="22"/>
    </location>
</feature>
<sequence>MEAGYPPGRKRAGAGGLVGGGDAFISQMKQPSVGESNVLAGLAGTRGGGGGGVEETEEQTQAGPCRGEAGAQGPPGPEEEPPSVLPAPQRPGRPSAMAREPVQKDGKEFILKTTEGRLYQGRTRRTVIISDLVSGAPPEGSMKPPASKGQRTLWAGRACESHLVCNSHAGGIPAAASPHGAVAPPRNHSVLSGAVRQGLAWGGGGTRPGKQTEHKPSAASSRPVRPPLPPRKASLQALRAAHPDLETETCCRLVDTSCNNTLKTTASGRWVLIEAGVPEMTPCPQKCPELVIRNSSIKNPVHEANFTS</sequence>
<protein>
    <submittedName>
        <fullName evidence="2">Uncharacterized protein</fullName>
    </submittedName>
</protein>
<evidence type="ECO:0000313" key="2">
    <source>
        <dbReference type="EMBL" id="CAI9159877.1"/>
    </source>
</evidence>
<evidence type="ECO:0000313" key="3">
    <source>
        <dbReference type="Proteomes" id="UP001176941"/>
    </source>
</evidence>
<organism evidence="2 3">
    <name type="scientific">Rangifer tarandus platyrhynchus</name>
    <name type="common">Svalbard reindeer</name>
    <dbReference type="NCBI Taxonomy" id="3082113"/>
    <lineage>
        <taxon>Eukaryota</taxon>
        <taxon>Metazoa</taxon>
        <taxon>Chordata</taxon>
        <taxon>Craniata</taxon>
        <taxon>Vertebrata</taxon>
        <taxon>Euteleostomi</taxon>
        <taxon>Mammalia</taxon>
        <taxon>Eutheria</taxon>
        <taxon>Laurasiatheria</taxon>
        <taxon>Artiodactyla</taxon>
        <taxon>Ruminantia</taxon>
        <taxon>Pecora</taxon>
        <taxon>Cervidae</taxon>
        <taxon>Odocoileinae</taxon>
        <taxon>Rangifer</taxon>
    </lineage>
</organism>
<dbReference type="Proteomes" id="UP001176941">
    <property type="component" value="Chromosome 19"/>
</dbReference>
<keyword evidence="3" id="KW-1185">Reference proteome</keyword>
<feature type="region of interest" description="Disordered" evidence="1">
    <location>
        <begin position="198"/>
        <end position="236"/>
    </location>
</feature>
<reference evidence="2" key="1">
    <citation type="submission" date="2023-04" db="EMBL/GenBank/DDBJ databases">
        <authorList>
            <consortium name="ELIXIR-Norway"/>
        </authorList>
    </citation>
    <scope>NUCLEOTIDE SEQUENCE [LARGE SCALE GENOMIC DNA]</scope>
</reference>
<gene>
    <name evidence="2" type="ORF">MRATA1EN1_LOCUS8839</name>
</gene>
<evidence type="ECO:0000256" key="1">
    <source>
        <dbReference type="SAM" id="MobiDB-lite"/>
    </source>
</evidence>
<feature type="compositionally biased region" description="Gly residues" evidence="1">
    <location>
        <begin position="44"/>
        <end position="53"/>
    </location>
</feature>